<accession>A0A1I5ZUU4</accession>
<proteinExistence type="predicted"/>
<dbReference type="InterPro" id="IPR005654">
    <property type="entry name" value="ATPase_AFG1-like"/>
</dbReference>
<dbReference type="PANTHER" id="PTHR12169">
    <property type="entry name" value="ATPASE N2B"/>
    <property type="match status" value="1"/>
</dbReference>
<dbReference type="GO" id="GO:0016887">
    <property type="term" value="F:ATP hydrolysis activity"/>
    <property type="evidence" value="ECO:0007669"/>
    <property type="project" value="InterPro"/>
</dbReference>
<dbReference type="STRING" id="587909.SAMN05421810_110147"/>
<evidence type="ECO:0000313" key="3">
    <source>
        <dbReference type="EMBL" id="SFQ60175.1"/>
    </source>
</evidence>
<dbReference type="NCBIfam" id="NF040713">
    <property type="entry name" value="ZapE"/>
    <property type="match status" value="1"/>
</dbReference>
<gene>
    <name evidence="3" type="ORF">SAMN05421810_110147</name>
</gene>
<evidence type="ECO:0000313" key="4">
    <source>
        <dbReference type="Proteomes" id="UP000198727"/>
    </source>
</evidence>
<dbReference type="GO" id="GO:0051301">
    <property type="term" value="P:cell division"/>
    <property type="evidence" value="ECO:0007669"/>
    <property type="project" value="UniProtKB-KW"/>
</dbReference>
<keyword evidence="2" id="KW-0067">ATP-binding</keyword>
<dbReference type="SUPFAM" id="SSF52540">
    <property type="entry name" value="P-loop containing nucleoside triphosphate hydrolases"/>
    <property type="match status" value="1"/>
</dbReference>
<dbReference type="Pfam" id="PF03969">
    <property type="entry name" value="AFG1_ATPase"/>
    <property type="match status" value="2"/>
</dbReference>
<sequence>MPAVQLTDRRPEVGPDELVAALVPPPRFDAVRFATYVPDPAEPSQAEAVRAGAAFAERVREGRGARRVGWRGLFGRRGGSALPQRPGLYFDGGFGVGKTHLLASLWHEVPAPKAYGTFVELTHLVGVLGFAEAVRRLSAHRLLAIDEFELDDPGDTMLVTRLLRELTEAGVFVAATSNTLPDKLGEGRFAADDFLREIQSLAARFTVVRVDGPDYRHRGLPEAPEPVSDAALRASAEAHPGASLDDFTALCAHLSRLHPSAYGRLLDGVTRVHLAGVRPTPDQSVALRLVALADRLYDRAVPVVVSGQPLSALFDAEMLRGGYRKKYLRALSRLTALARDAVAGSDPAPRAAG</sequence>
<keyword evidence="3" id="KW-0132">Cell division</keyword>
<dbReference type="Gene3D" id="3.40.50.300">
    <property type="entry name" value="P-loop containing nucleotide triphosphate hydrolases"/>
    <property type="match status" value="1"/>
</dbReference>
<organism evidence="3 4">
    <name type="scientific">Amycolatopsis arida</name>
    <dbReference type="NCBI Taxonomy" id="587909"/>
    <lineage>
        <taxon>Bacteria</taxon>
        <taxon>Bacillati</taxon>
        <taxon>Actinomycetota</taxon>
        <taxon>Actinomycetes</taxon>
        <taxon>Pseudonocardiales</taxon>
        <taxon>Pseudonocardiaceae</taxon>
        <taxon>Amycolatopsis</taxon>
    </lineage>
</organism>
<dbReference type="EMBL" id="FOWW01000010">
    <property type="protein sequence ID" value="SFQ60175.1"/>
    <property type="molecule type" value="Genomic_DNA"/>
</dbReference>
<dbReference type="Proteomes" id="UP000198727">
    <property type="component" value="Unassembled WGS sequence"/>
</dbReference>
<dbReference type="InterPro" id="IPR027417">
    <property type="entry name" value="P-loop_NTPase"/>
</dbReference>
<dbReference type="PANTHER" id="PTHR12169:SF6">
    <property type="entry name" value="AFG1-LIKE ATPASE"/>
    <property type="match status" value="1"/>
</dbReference>
<name>A0A1I5ZUU4_9PSEU</name>
<dbReference type="RefSeq" id="WP_092534905.1">
    <property type="nucleotide sequence ID" value="NZ_FOWW01000010.1"/>
</dbReference>
<protein>
    <submittedName>
        <fullName evidence="3">Cell division protein ZapE</fullName>
    </submittedName>
</protein>
<dbReference type="GO" id="GO:0005524">
    <property type="term" value="F:ATP binding"/>
    <property type="evidence" value="ECO:0007669"/>
    <property type="project" value="UniProtKB-KW"/>
</dbReference>
<keyword evidence="3" id="KW-0131">Cell cycle</keyword>
<keyword evidence="1" id="KW-0547">Nucleotide-binding</keyword>
<evidence type="ECO:0000256" key="2">
    <source>
        <dbReference type="ARBA" id="ARBA00022840"/>
    </source>
</evidence>
<dbReference type="AlphaFoldDB" id="A0A1I5ZUU4"/>
<dbReference type="GO" id="GO:0005737">
    <property type="term" value="C:cytoplasm"/>
    <property type="evidence" value="ECO:0007669"/>
    <property type="project" value="TreeGrafter"/>
</dbReference>
<dbReference type="OrthoDB" id="9774491at2"/>
<reference evidence="4" key="1">
    <citation type="submission" date="2016-10" db="EMBL/GenBank/DDBJ databases">
        <authorList>
            <person name="Varghese N."/>
            <person name="Submissions S."/>
        </authorList>
    </citation>
    <scope>NUCLEOTIDE SEQUENCE [LARGE SCALE GENOMIC DNA]</scope>
    <source>
        <strain evidence="4">CGMCC 4.5579</strain>
    </source>
</reference>
<keyword evidence="4" id="KW-1185">Reference proteome</keyword>
<evidence type="ECO:0000256" key="1">
    <source>
        <dbReference type="ARBA" id="ARBA00022741"/>
    </source>
</evidence>